<organism evidence="7 8">
    <name type="scientific">Streptomonospora salina</name>
    <dbReference type="NCBI Taxonomy" id="104205"/>
    <lineage>
        <taxon>Bacteria</taxon>
        <taxon>Bacillati</taxon>
        <taxon>Actinomycetota</taxon>
        <taxon>Actinomycetes</taxon>
        <taxon>Streptosporangiales</taxon>
        <taxon>Nocardiopsidaceae</taxon>
        <taxon>Streptomonospora</taxon>
    </lineage>
</organism>
<reference evidence="7 8" key="1">
    <citation type="submission" date="2020-08" db="EMBL/GenBank/DDBJ databases">
        <title>Sequencing the genomes of 1000 actinobacteria strains.</title>
        <authorList>
            <person name="Klenk H.-P."/>
        </authorList>
    </citation>
    <scope>NUCLEOTIDE SEQUENCE [LARGE SCALE GENOMIC DNA]</scope>
    <source>
        <strain evidence="7 8">DSM 44593</strain>
    </source>
</reference>
<feature type="transmembrane region" description="Helical" evidence="6">
    <location>
        <begin position="54"/>
        <end position="76"/>
    </location>
</feature>
<keyword evidence="8" id="KW-1185">Reference proteome</keyword>
<evidence type="ECO:0000313" key="7">
    <source>
        <dbReference type="EMBL" id="MBB5998809.1"/>
    </source>
</evidence>
<evidence type="ECO:0000313" key="8">
    <source>
        <dbReference type="Proteomes" id="UP000578077"/>
    </source>
</evidence>
<keyword evidence="4 6" id="KW-1133">Transmembrane helix</keyword>
<feature type="transmembrane region" description="Helical" evidence="6">
    <location>
        <begin position="129"/>
        <end position="152"/>
    </location>
</feature>
<dbReference type="PANTHER" id="PTHR30213">
    <property type="entry name" value="INNER MEMBRANE PROTEIN YHJD"/>
    <property type="match status" value="1"/>
</dbReference>
<gene>
    <name evidence="7" type="ORF">HNR25_002560</name>
</gene>
<evidence type="ECO:0000256" key="4">
    <source>
        <dbReference type="ARBA" id="ARBA00022989"/>
    </source>
</evidence>
<accession>A0A841EBV2</accession>
<evidence type="ECO:0000256" key="2">
    <source>
        <dbReference type="ARBA" id="ARBA00022475"/>
    </source>
</evidence>
<keyword evidence="5 6" id="KW-0472">Membrane</keyword>
<dbReference type="AlphaFoldDB" id="A0A841EBV2"/>
<dbReference type="Proteomes" id="UP000578077">
    <property type="component" value="Unassembled WGS sequence"/>
</dbReference>
<keyword evidence="3 6" id="KW-0812">Transmembrane</keyword>
<feature type="transmembrane region" description="Helical" evidence="6">
    <location>
        <begin position="242"/>
        <end position="266"/>
    </location>
</feature>
<evidence type="ECO:0000256" key="6">
    <source>
        <dbReference type="SAM" id="Phobius"/>
    </source>
</evidence>
<feature type="transmembrane region" description="Helical" evidence="6">
    <location>
        <begin position="272"/>
        <end position="296"/>
    </location>
</feature>
<sequence>MADPAAARAAAAGTRSRRGGARRVGAGARRARQLVARTIGRAWADRVLGLAAEAGFWALLSLTPLLLVLVAAIGYLPPLFGAGTVSEVEAWILTVAGHVLAPSAVEGVIDPVLADVLHHGRGEIVSVGFLLALWSGSAAMNTYVNAITIAYGMNELRPALRARALAFALYLGALGAGALVLPLLVATPDWILAATPADARPVVGPLVSVGYWPVLIVLCTGLLVVLYRAATPVRGRWRRDMPGAVLAMLLWLGGSMALRLFLSLAIAGNAAYGVLAAPAAALLFLYVTALAVLLGAELNARIARSRPDG</sequence>
<dbReference type="PIRSF" id="PIRSF035875">
    <property type="entry name" value="RNase_BN"/>
    <property type="match status" value="1"/>
</dbReference>
<dbReference type="GO" id="GO:0005886">
    <property type="term" value="C:plasma membrane"/>
    <property type="evidence" value="ECO:0007669"/>
    <property type="project" value="UniProtKB-SubCell"/>
</dbReference>
<dbReference type="RefSeq" id="WP_184635319.1">
    <property type="nucleotide sequence ID" value="NZ_BAABKT010000013.1"/>
</dbReference>
<dbReference type="InterPro" id="IPR017039">
    <property type="entry name" value="Virul_fac_BrkB"/>
</dbReference>
<dbReference type="PANTHER" id="PTHR30213:SF0">
    <property type="entry name" value="UPF0761 MEMBRANE PROTEIN YIHY"/>
    <property type="match status" value="1"/>
</dbReference>
<dbReference type="EMBL" id="JACHLY010000001">
    <property type="protein sequence ID" value="MBB5998809.1"/>
    <property type="molecule type" value="Genomic_DNA"/>
</dbReference>
<name>A0A841EBV2_9ACTN</name>
<feature type="transmembrane region" description="Helical" evidence="6">
    <location>
        <begin position="164"/>
        <end position="185"/>
    </location>
</feature>
<feature type="transmembrane region" description="Helical" evidence="6">
    <location>
        <begin position="210"/>
        <end position="230"/>
    </location>
</feature>
<evidence type="ECO:0000256" key="1">
    <source>
        <dbReference type="ARBA" id="ARBA00004651"/>
    </source>
</evidence>
<proteinExistence type="predicted"/>
<protein>
    <submittedName>
        <fullName evidence="7">Membrane protein</fullName>
    </submittedName>
</protein>
<dbReference type="Pfam" id="PF03631">
    <property type="entry name" value="Virul_fac_BrkB"/>
    <property type="match status" value="1"/>
</dbReference>
<comment type="caution">
    <text evidence="7">The sequence shown here is derived from an EMBL/GenBank/DDBJ whole genome shotgun (WGS) entry which is preliminary data.</text>
</comment>
<comment type="subcellular location">
    <subcellularLocation>
        <location evidence="1">Cell membrane</location>
        <topology evidence="1">Multi-pass membrane protein</topology>
    </subcellularLocation>
</comment>
<evidence type="ECO:0000256" key="3">
    <source>
        <dbReference type="ARBA" id="ARBA00022692"/>
    </source>
</evidence>
<keyword evidence="2" id="KW-1003">Cell membrane</keyword>
<evidence type="ECO:0000256" key="5">
    <source>
        <dbReference type="ARBA" id="ARBA00023136"/>
    </source>
</evidence>